<proteinExistence type="predicted"/>
<protein>
    <recommendedName>
        <fullName evidence="6">Ankyrin repeat-containing domain protein</fullName>
    </recommendedName>
</protein>
<reference evidence="4" key="1">
    <citation type="journal article" date="2021" name="Nat. Commun.">
        <title>Genetic determinants of endophytism in the Arabidopsis root mycobiome.</title>
        <authorList>
            <person name="Mesny F."/>
            <person name="Miyauchi S."/>
            <person name="Thiergart T."/>
            <person name="Pickel B."/>
            <person name="Atanasova L."/>
            <person name="Karlsson M."/>
            <person name="Huettel B."/>
            <person name="Barry K.W."/>
            <person name="Haridas S."/>
            <person name="Chen C."/>
            <person name="Bauer D."/>
            <person name="Andreopoulos W."/>
            <person name="Pangilinan J."/>
            <person name="LaButti K."/>
            <person name="Riley R."/>
            <person name="Lipzen A."/>
            <person name="Clum A."/>
            <person name="Drula E."/>
            <person name="Henrissat B."/>
            <person name="Kohler A."/>
            <person name="Grigoriev I.V."/>
            <person name="Martin F.M."/>
            <person name="Hacquard S."/>
        </authorList>
    </citation>
    <scope>NUCLEOTIDE SEQUENCE</scope>
    <source>
        <strain evidence="4">MPI-CAGE-CH-0230</strain>
    </source>
</reference>
<evidence type="ECO:0000313" key="4">
    <source>
        <dbReference type="EMBL" id="KAH7014479.1"/>
    </source>
</evidence>
<feature type="region of interest" description="Disordered" evidence="3">
    <location>
        <begin position="338"/>
        <end position="359"/>
    </location>
</feature>
<accession>A0A9P8XUB9</accession>
<comment type="caution">
    <text evidence="4">The sequence shown here is derived from an EMBL/GenBank/DDBJ whole genome shotgun (WGS) entry which is preliminary data.</text>
</comment>
<dbReference type="Pfam" id="PF00023">
    <property type="entry name" value="Ank"/>
    <property type="match status" value="1"/>
</dbReference>
<keyword evidence="1" id="KW-0677">Repeat</keyword>
<dbReference type="EMBL" id="JAGTJQ010000013">
    <property type="protein sequence ID" value="KAH7014479.1"/>
    <property type="molecule type" value="Genomic_DNA"/>
</dbReference>
<dbReference type="SUPFAM" id="SSF48403">
    <property type="entry name" value="Ankyrin repeat"/>
    <property type="match status" value="1"/>
</dbReference>
<evidence type="ECO:0000256" key="2">
    <source>
        <dbReference type="ARBA" id="ARBA00023043"/>
    </source>
</evidence>
<keyword evidence="2" id="KW-0040">ANK repeat</keyword>
<dbReference type="RefSeq" id="XP_046005446.1">
    <property type="nucleotide sequence ID" value="XM_046155813.1"/>
</dbReference>
<dbReference type="GO" id="GO:0010564">
    <property type="term" value="P:regulation of cell cycle process"/>
    <property type="evidence" value="ECO:0007669"/>
    <property type="project" value="TreeGrafter"/>
</dbReference>
<evidence type="ECO:0000313" key="5">
    <source>
        <dbReference type="Proteomes" id="UP000756346"/>
    </source>
</evidence>
<sequence length="359" mass="40023">MTPLHVAAQHGWVNIVRTLDGARGAQTDTPLRHLKDDLGWRPVEWAVLGNHNKAAQILLRRVNDQPEELTLATDVAVYEHSLPLIDVLFGRDNGADMREFVMLRNKYVPRACRDRHWSAVVRLVNQVGKSSWAPQIRIHDVWNAIARYDLPPGLARMMLTGTKTDLYECGSFGEWEMALARAAKFRSPTRLKIILDSVLLEGRYDKAEWDFGQEKAQQFLVNNVRPSQQPSGGALEWFVDGRDPPPLTEAVLALRTNNIEVLLKSGAAPDRPSSEFGTALQSLQTLAGKPVRETRVLAVVKLLVAHGAAIRDKNGLPPKGLEVFPQVWQYLLNAQEARDGPSVESTPEQQGEAFQRGAT</sequence>
<evidence type="ECO:0000256" key="1">
    <source>
        <dbReference type="ARBA" id="ARBA00022737"/>
    </source>
</evidence>
<dbReference type="Gene3D" id="1.25.40.20">
    <property type="entry name" value="Ankyrin repeat-containing domain"/>
    <property type="match status" value="1"/>
</dbReference>
<keyword evidence="5" id="KW-1185">Reference proteome</keyword>
<dbReference type="PANTHER" id="PTHR24198">
    <property type="entry name" value="ANKYRIN REPEAT AND PROTEIN KINASE DOMAIN-CONTAINING PROTEIN"/>
    <property type="match status" value="1"/>
</dbReference>
<gene>
    <name evidence="4" type="ORF">B0I36DRAFT_338774</name>
</gene>
<dbReference type="GeneID" id="70185359"/>
<dbReference type="InterPro" id="IPR036770">
    <property type="entry name" value="Ankyrin_rpt-contain_sf"/>
</dbReference>
<dbReference type="AlphaFoldDB" id="A0A9P8XUB9"/>
<dbReference type="Proteomes" id="UP000756346">
    <property type="component" value="Unassembled WGS sequence"/>
</dbReference>
<organism evidence="4 5">
    <name type="scientific">Microdochium trichocladiopsis</name>
    <dbReference type="NCBI Taxonomy" id="1682393"/>
    <lineage>
        <taxon>Eukaryota</taxon>
        <taxon>Fungi</taxon>
        <taxon>Dikarya</taxon>
        <taxon>Ascomycota</taxon>
        <taxon>Pezizomycotina</taxon>
        <taxon>Sordariomycetes</taxon>
        <taxon>Xylariomycetidae</taxon>
        <taxon>Xylariales</taxon>
        <taxon>Microdochiaceae</taxon>
        <taxon>Microdochium</taxon>
    </lineage>
</organism>
<name>A0A9P8XUB9_9PEZI</name>
<evidence type="ECO:0000256" key="3">
    <source>
        <dbReference type="SAM" id="MobiDB-lite"/>
    </source>
</evidence>
<dbReference type="OrthoDB" id="616263at2759"/>
<dbReference type="InterPro" id="IPR002110">
    <property type="entry name" value="Ankyrin_rpt"/>
</dbReference>
<dbReference type="PANTHER" id="PTHR24198:SF175">
    <property type="entry name" value="ANKYRIN REPEAT AND PROTEIN KINASE DOMAIN-CONTAINING PROTEIN 1"/>
    <property type="match status" value="1"/>
</dbReference>
<dbReference type="GO" id="GO:0005737">
    <property type="term" value="C:cytoplasm"/>
    <property type="evidence" value="ECO:0007669"/>
    <property type="project" value="TreeGrafter"/>
</dbReference>
<evidence type="ECO:0008006" key="6">
    <source>
        <dbReference type="Google" id="ProtNLM"/>
    </source>
</evidence>